<sequence length="395" mass="45630">MEDIISISLAQCEQNLINSVWMSLKLCQFLGYFPFSMEPSKMRPKGVLTFSWIWCVPLFAFIAMGVYVVITFSMFTSDIQKWLSNFSDKARGTYFLVYAFWVMFSCMGCGSIRLLILFQRKDFLRFHSKFVNNLHFLLQSIGAPAISSYRDMLQSFKRKRNFRLFCYVVNAFVFIGTLLIAIIHFGGTSWATSVDVAVSIQFMSHFFSRILLDYFLHVSVWSMTLLLDNLPAISQNSKPSLENNSVEDSITKVKFQNDLQQNMVDKKPNSTTLYTLLHCLKNLEEHVEEFNSLFEWRMAAEMITLLCFIVFDFYFLAISITFVDTISFAYSLVMIYTIVPVVLTWHVVFDICQTSTALTKGSIEFARRLNLIITDACKDNPPNENMHILIAVSIR</sequence>
<name>A0A226ELR2_FOLCA</name>
<feature type="transmembrane region" description="Helical" evidence="1">
    <location>
        <begin position="302"/>
        <end position="322"/>
    </location>
</feature>
<accession>A0A226ELR2</accession>
<evidence type="ECO:0000313" key="3">
    <source>
        <dbReference type="Proteomes" id="UP000198287"/>
    </source>
</evidence>
<feature type="transmembrane region" description="Helical" evidence="1">
    <location>
        <begin position="164"/>
        <end position="186"/>
    </location>
</feature>
<organism evidence="2 3">
    <name type="scientific">Folsomia candida</name>
    <name type="common">Springtail</name>
    <dbReference type="NCBI Taxonomy" id="158441"/>
    <lineage>
        <taxon>Eukaryota</taxon>
        <taxon>Metazoa</taxon>
        <taxon>Ecdysozoa</taxon>
        <taxon>Arthropoda</taxon>
        <taxon>Hexapoda</taxon>
        <taxon>Collembola</taxon>
        <taxon>Entomobryomorpha</taxon>
        <taxon>Isotomoidea</taxon>
        <taxon>Isotomidae</taxon>
        <taxon>Proisotominae</taxon>
        <taxon>Folsomia</taxon>
    </lineage>
</organism>
<gene>
    <name evidence="2" type="ORF">Fcan01_06770</name>
</gene>
<dbReference type="EMBL" id="LNIX01000003">
    <property type="protein sequence ID" value="OXA57506.1"/>
    <property type="molecule type" value="Genomic_DNA"/>
</dbReference>
<feature type="transmembrane region" description="Helical" evidence="1">
    <location>
        <begin position="47"/>
        <end position="75"/>
    </location>
</feature>
<comment type="caution">
    <text evidence="2">The sequence shown here is derived from an EMBL/GenBank/DDBJ whole genome shotgun (WGS) entry which is preliminary data.</text>
</comment>
<evidence type="ECO:0000313" key="2">
    <source>
        <dbReference type="EMBL" id="OXA57506.1"/>
    </source>
</evidence>
<evidence type="ECO:0000256" key="1">
    <source>
        <dbReference type="SAM" id="Phobius"/>
    </source>
</evidence>
<keyword evidence="1" id="KW-0812">Transmembrane</keyword>
<keyword evidence="1" id="KW-1133">Transmembrane helix</keyword>
<feature type="transmembrane region" description="Helical" evidence="1">
    <location>
        <begin position="328"/>
        <end position="349"/>
    </location>
</feature>
<dbReference type="AlphaFoldDB" id="A0A226ELR2"/>
<keyword evidence="3" id="KW-1185">Reference proteome</keyword>
<proteinExistence type="predicted"/>
<reference evidence="2 3" key="1">
    <citation type="submission" date="2015-12" db="EMBL/GenBank/DDBJ databases">
        <title>The genome of Folsomia candida.</title>
        <authorList>
            <person name="Faddeeva A."/>
            <person name="Derks M.F."/>
            <person name="Anvar Y."/>
            <person name="Smit S."/>
            <person name="Van Straalen N."/>
            <person name="Roelofs D."/>
        </authorList>
    </citation>
    <scope>NUCLEOTIDE SEQUENCE [LARGE SCALE GENOMIC DNA]</scope>
    <source>
        <strain evidence="2 3">VU population</strain>
        <tissue evidence="2">Whole body</tissue>
    </source>
</reference>
<feature type="transmembrane region" description="Helical" evidence="1">
    <location>
        <begin position="95"/>
        <end position="118"/>
    </location>
</feature>
<dbReference type="Proteomes" id="UP000198287">
    <property type="component" value="Unassembled WGS sequence"/>
</dbReference>
<keyword evidence="1" id="KW-0472">Membrane</keyword>
<protein>
    <submittedName>
        <fullName evidence="2">Uncharacterized protein</fullName>
    </submittedName>
</protein>